<accession>A0ABT3LPB3</accession>
<organism evidence="1 2">
    <name type="scientific">Pseudomonas fragariae</name>
    <name type="common">ex Marin et al. 2024</name>
    <dbReference type="NCBI Taxonomy" id="3080056"/>
    <lineage>
        <taxon>Bacteria</taxon>
        <taxon>Pseudomonadati</taxon>
        <taxon>Pseudomonadota</taxon>
        <taxon>Gammaproteobacteria</taxon>
        <taxon>Pseudomonadales</taxon>
        <taxon>Pseudomonadaceae</taxon>
        <taxon>Pseudomonas</taxon>
    </lineage>
</organism>
<gene>
    <name evidence="1" type="ORF">K7K06_20090</name>
</gene>
<protein>
    <submittedName>
        <fullName evidence="1">Uncharacterized protein</fullName>
    </submittedName>
</protein>
<evidence type="ECO:0000313" key="2">
    <source>
        <dbReference type="Proteomes" id="UP001142690"/>
    </source>
</evidence>
<proteinExistence type="predicted"/>
<sequence>MTTTFETALDRHEISEFFKGEGIYFARGSDWGDHLYISNWQEMCGFLKNQKAAQPLLTSIFDDYVKYLEENYLDAYGLFSNISAYYILKKKLPILSDNHYNLIEALDNKSKKNIGVLFRLLRREYDKKDENLKKYTFEEEMKRLKNNGCEIELESL</sequence>
<reference evidence="1" key="1">
    <citation type="submission" date="2021-08" db="EMBL/GenBank/DDBJ databases">
        <title>Characterization of Pseudomonas fragariae.</title>
        <authorList>
            <person name="Carvalho R."/>
            <person name="Marin M."/>
        </authorList>
    </citation>
    <scope>NUCLEOTIDE SEQUENCE</scope>
    <source>
        <strain evidence="1">17</strain>
    </source>
</reference>
<name>A0ABT3LPB3_9PSED</name>
<comment type="caution">
    <text evidence="1">The sequence shown here is derived from an EMBL/GenBank/DDBJ whole genome shotgun (WGS) entry which is preliminary data.</text>
</comment>
<dbReference type="Proteomes" id="UP001142690">
    <property type="component" value="Unassembled WGS sequence"/>
</dbReference>
<evidence type="ECO:0000313" key="1">
    <source>
        <dbReference type="EMBL" id="MCW6057958.1"/>
    </source>
</evidence>
<dbReference type="EMBL" id="JAINZM010000024">
    <property type="protein sequence ID" value="MCW6057958.1"/>
    <property type="molecule type" value="Genomic_DNA"/>
</dbReference>
<keyword evidence="2" id="KW-1185">Reference proteome</keyword>